<dbReference type="CDD" id="cd06561">
    <property type="entry name" value="AlkD_like"/>
    <property type="match status" value="1"/>
</dbReference>
<dbReference type="PANTHER" id="PTHR34070:SF1">
    <property type="entry name" value="DNA ALKYLATION REPAIR PROTEIN"/>
    <property type="match status" value="1"/>
</dbReference>
<evidence type="ECO:0000313" key="1">
    <source>
        <dbReference type="EMBL" id="SHN74971.1"/>
    </source>
</evidence>
<dbReference type="PANTHER" id="PTHR34070">
    <property type="entry name" value="ARMADILLO-TYPE FOLD"/>
    <property type="match status" value="1"/>
</dbReference>
<sequence>MQTEIKNQLQELAEEKYQVFSSGLLPNIGNILGVRLPLLRKMAKQITKRDWQEYLKTAREDSFEEIMLQGMVIGCAQCSVPERLAYIQGFVPKIDNWSVCDSFCNGLNFTKENKELVWDFLQPYLRSEQEFAIRFGVVMLLAYYIDPEYITAVLEGLDGIRHEGYYVKMAVAWAISICYIKLPEETLPYLQHNHLDDFTYNKALQKITESYRVDQETKKQIRLMKRK</sequence>
<dbReference type="AlphaFoldDB" id="A0A1M7TW68"/>
<dbReference type="Gene3D" id="1.25.10.90">
    <property type="match status" value="1"/>
</dbReference>
<dbReference type="RefSeq" id="WP_072772976.1">
    <property type="nucleotide sequence ID" value="NZ_FRDN01000008.1"/>
</dbReference>
<dbReference type="InterPro" id="IPR016024">
    <property type="entry name" value="ARM-type_fold"/>
</dbReference>
<dbReference type="EMBL" id="FRDN01000008">
    <property type="protein sequence ID" value="SHN74971.1"/>
    <property type="molecule type" value="Genomic_DNA"/>
</dbReference>
<accession>A0A1M7TW68</accession>
<name>A0A1M7TW68_9FIRM</name>
<dbReference type="Proteomes" id="UP000184010">
    <property type="component" value="Unassembled WGS sequence"/>
</dbReference>
<reference evidence="2" key="1">
    <citation type="submission" date="2016-12" db="EMBL/GenBank/DDBJ databases">
        <authorList>
            <person name="Varghese N."/>
            <person name="Submissions S."/>
        </authorList>
    </citation>
    <scope>NUCLEOTIDE SEQUENCE [LARGE SCALE GENOMIC DNA]</scope>
    <source>
        <strain evidence="2">DSM 11544</strain>
    </source>
</reference>
<dbReference type="STRING" id="1121395.SAMN02745215_02594"/>
<gene>
    <name evidence="1" type="ORF">SAMN02745215_02594</name>
</gene>
<evidence type="ECO:0000313" key="2">
    <source>
        <dbReference type="Proteomes" id="UP000184010"/>
    </source>
</evidence>
<protein>
    <submittedName>
        <fullName evidence="1">3-methyladenine DNA glycosylase AlkD</fullName>
    </submittedName>
</protein>
<proteinExistence type="predicted"/>
<keyword evidence="2" id="KW-1185">Reference proteome</keyword>
<organism evidence="1 2">
    <name type="scientific">Desulfitobacterium chlororespirans DSM 11544</name>
    <dbReference type="NCBI Taxonomy" id="1121395"/>
    <lineage>
        <taxon>Bacteria</taxon>
        <taxon>Bacillati</taxon>
        <taxon>Bacillota</taxon>
        <taxon>Clostridia</taxon>
        <taxon>Eubacteriales</taxon>
        <taxon>Desulfitobacteriaceae</taxon>
        <taxon>Desulfitobacterium</taxon>
    </lineage>
</organism>
<dbReference type="InterPro" id="IPR014825">
    <property type="entry name" value="DNA_alkylation"/>
</dbReference>
<dbReference type="Pfam" id="PF08713">
    <property type="entry name" value="DNA_alkylation"/>
    <property type="match status" value="1"/>
</dbReference>
<dbReference type="SUPFAM" id="SSF48371">
    <property type="entry name" value="ARM repeat"/>
    <property type="match status" value="1"/>
</dbReference>